<dbReference type="RefSeq" id="WP_184335346.1">
    <property type="nucleotide sequence ID" value="NZ_JACHHZ010000006.1"/>
</dbReference>
<dbReference type="InterPro" id="IPR037523">
    <property type="entry name" value="VOC_core"/>
</dbReference>
<evidence type="ECO:0000256" key="1">
    <source>
        <dbReference type="ARBA" id="ARBA00011051"/>
    </source>
</evidence>
<proteinExistence type="inferred from homology"/>
<dbReference type="Gene3D" id="3.10.180.10">
    <property type="entry name" value="2,3-Dihydroxybiphenyl 1,2-Dioxygenase, domain 1"/>
    <property type="match status" value="1"/>
</dbReference>
<evidence type="ECO:0000313" key="5">
    <source>
        <dbReference type="EMBL" id="MBB6095963.1"/>
    </source>
</evidence>
<comment type="caution">
    <text evidence="5">The sequence shown here is derived from an EMBL/GenBank/DDBJ whole genome shotgun (WGS) entry which is preliminary data.</text>
</comment>
<keyword evidence="6" id="KW-1185">Reference proteome</keyword>
<dbReference type="AlphaFoldDB" id="A0A841HT59"/>
<evidence type="ECO:0000256" key="2">
    <source>
        <dbReference type="ARBA" id="ARBA00021572"/>
    </source>
</evidence>
<dbReference type="InterPro" id="IPR000335">
    <property type="entry name" value="Bleomycin-R"/>
</dbReference>
<dbReference type="InterPro" id="IPR029068">
    <property type="entry name" value="Glyas_Bleomycin-R_OHBP_Dase"/>
</dbReference>
<name>A0A841HT59_9GAMM</name>
<dbReference type="InterPro" id="IPR004360">
    <property type="entry name" value="Glyas_Fos-R_dOase_dom"/>
</dbReference>
<dbReference type="Pfam" id="PF00903">
    <property type="entry name" value="Glyoxalase"/>
    <property type="match status" value="1"/>
</dbReference>
<accession>A0A841HT59</accession>
<sequence>MSSAFPGAVPEIPVADIEAAASYYEKCLGFTIDWVAREDGIAGISKGDCRMFLTNAAFREQYGNRAPILVWLNLDSNQEVDELHARWSASNARVVSPLESKPWKLREFTVADPDGNLLRVFHDFNRDE</sequence>
<dbReference type="SUPFAM" id="SSF54593">
    <property type="entry name" value="Glyoxalase/Bleomycin resistance protein/Dihydroxybiphenyl dioxygenase"/>
    <property type="match status" value="1"/>
</dbReference>
<organism evidence="5 6">
    <name type="scientific">Povalibacter uvarum</name>
    <dbReference type="NCBI Taxonomy" id="732238"/>
    <lineage>
        <taxon>Bacteria</taxon>
        <taxon>Pseudomonadati</taxon>
        <taxon>Pseudomonadota</taxon>
        <taxon>Gammaproteobacteria</taxon>
        <taxon>Steroidobacterales</taxon>
        <taxon>Steroidobacteraceae</taxon>
        <taxon>Povalibacter</taxon>
    </lineage>
</organism>
<dbReference type="PROSITE" id="PS51819">
    <property type="entry name" value="VOC"/>
    <property type="match status" value="1"/>
</dbReference>
<dbReference type="PANTHER" id="PTHR36503:SF3">
    <property type="entry name" value="BLR0126 PROTEIN"/>
    <property type="match status" value="1"/>
</dbReference>
<evidence type="ECO:0000256" key="3">
    <source>
        <dbReference type="ARBA" id="ARBA00023251"/>
    </source>
</evidence>
<evidence type="ECO:0000313" key="6">
    <source>
        <dbReference type="Proteomes" id="UP000588068"/>
    </source>
</evidence>
<protein>
    <recommendedName>
        <fullName evidence="2">Bleomycin resistance protein</fullName>
    </recommendedName>
</protein>
<dbReference type="CDD" id="cd08349">
    <property type="entry name" value="BLMA_like"/>
    <property type="match status" value="1"/>
</dbReference>
<evidence type="ECO:0000259" key="4">
    <source>
        <dbReference type="PROSITE" id="PS51819"/>
    </source>
</evidence>
<keyword evidence="3" id="KW-0046">Antibiotic resistance</keyword>
<gene>
    <name evidence="5" type="ORF">HNQ60_004854</name>
</gene>
<comment type="similarity">
    <text evidence="1">Belongs to the bleomycin resistance protein family.</text>
</comment>
<feature type="domain" description="VOC" evidence="4">
    <location>
        <begin position="5"/>
        <end position="123"/>
    </location>
</feature>
<dbReference type="GO" id="GO:0046677">
    <property type="term" value="P:response to antibiotic"/>
    <property type="evidence" value="ECO:0007669"/>
    <property type="project" value="UniProtKB-KW"/>
</dbReference>
<dbReference type="Proteomes" id="UP000588068">
    <property type="component" value="Unassembled WGS sequence"/>
</dbReference>
<dbReference type="PANTHER" id="PTHR36503">
    <property type="entry name" value="BLR2520 PROTEIN"/>
    <property type="match status" value="1"/>
</dbReference>
<reference evidence="5 6" key="1">
    <citation type="submission" date="2020-08" db="EMBL/GenBank/DDBJ databases">
        <title>Genomic Encyclopedia of Type Strains, Phase IV (KMG-IV): sequencing the most valuable type-strain genomes for metagenomic binning, comparative biology and taxonomic classification.</title>
        <authorList>
            <person name="Goeker M."/>
        </authorList>
    </citation>
    <scope>NUCLEOTIDE SEQUENCE [LARGE SCALE GENOMIC DNA]</scope>
    <source>
        <strain evidence="5 6">DSM 26723</strain>
    </source>
</reference>
<dbReference type="EMBL" id="JACHHZ010000006">
    <property type="protein sequence ID" value="MBB6095963.1"/>
    <property type="molecule type" value="Genomic_DNA"/>
</dbReference>